<feature type="compositionally biased region" description="Polar residues" evidence="12">
    <location>
        <begin position="84"/>
        <end position="94"/>
    </location>
</feature>
<feature type="compositionally biased region" description="Polar residues" evidence="12">
    <location>
        <begin position="123"/>
        <end position="139"/>
    </location>
</feature>
<evidence type="ECO:0000256" key="5">
    <source>
        <dbReference type="ARBA" id="ARBA00022670"/>
    </source>
</evidence>
<dbReference type="OrthoDB" id="2960936at2759"/>
<feature type="compositionally biased region" description="Low complexity" evidence="12">
    <location>
        <begin position="66"/>
        <end position="83"/>
    </location>
</feature>
<evidence type="ECO:0000256" key="8">
    <source>
        <dbReference type="ARBA" id="ARBA00022927"/>
    </source>
</evidence>
<dbReference type="RefSeq" id="XP_033532230.1">
    <property type="nucleotide sequence ID" value="XM_033681420.1"/>
</dbReference>
<evidence type="ECO:0000256" key="10">
    <source>
        <dbReference type="ARBA" id="ARBA00029362"/>
    </source>
</evidence>
<feature type="domain" description="Peptidase C54 catalytic" evidence="13">
    <location>
        <begin position="177"/>
        <end position="466"/>
    </location>
</feature>
<dbReference type="EMBL" id="ML975165">
    <property type="protein sequence ID" value="KAF1810599.1"/>
    <property type="molecule type" value="Genomic_DNA"/>
</dbReference>
<keyword evidence="3" id="KW-0813">Transport</keyword>
<keyword evidence="9" id="KW-0072">Autophagy</keyword>
<evidence type="ECO:0000256" key="3">
    <source>
        <dbReference type="ARBA" id="ARBA00022448"/>
    </source>
</evidence>
<dbReference type="PANTHER" id="PTHR22624">
    <property type="entry name" value="CYSTEINE PROTEASE ATG4"/>
    <property type="match status" value="1"/>
</dbReference>
<dbReference type="GO" id="GO:0015031">
    <property type="term" value="P:protein transport"/>
    <property type="evidence" value="ECO:0007669"/>
    <property type="project" value="UniProtKB-KW"/>
</dbReference>
<dbReference type="GeneID" id="54421990"/>
<dbReference type="GO" id="GO:0035973">
    <property type="term" value="P:aggrephagy"/>
    <property type="evidence" value="ECO:0007669"/>
    <property type="project" value="TreeGrafter"/>
</dbReference>
<comment type="catalytic activity">
    <reaction evidence="10">
        <text>[protein]-C-terminal L-amino acid-glycyl-phosphatidylethanolamide + H2O = [protein]-C-terminal L-amino acid-glycine + a 1,2-diacyl-sn-glycero-3-phosphoethanolamine</text>
        <dbReference type="Rhea" id="RHEA:67548"/>
        <dbReference type="Rhea" id="RHEA-COMP:17323"/>
        <dbReference type="Rhea" id="RHEA-COMP:17324"/>
        <dbReference type="ChEBI" id="CHEBI:15377"/>
        <dbReference type="ChEBI" id="CHEBI:64612"/>
        <dbReference type="ChEBI" id="CHEBI:172940"/>
        <dbReference type="ChEBI" id="CHEBI:172941"/>
    </reaction>
    <physiologicalReaction direction="left-to-right" evidence="10">
        <dbReference type="Rhea" id="RHEA:67549"/>
    </physiologicalReaction>
</comment>
<reference evidence="16" key="3">
    <citation type="submission" date="2025-04" db="UniProtKB">
        <authorList>
            <consortium name="RefSeq"/>
        </authorList>
    </citation>
    <scope>IDENTIFICATION</scope>
    <source>
        <strain evidence="16">CBS 781.70</strain>
    </source>
</reference>
<dbReference type="GO" id="GO:0000407">
    <property type="term" value="C:phagophore assembly site"/>
    <property type="evidence" value="ECO:0007669"/>
    <property type="project" value="UniProtKB-SubCell"/>
</dbReference>
<dbReference type="EC" id="3.4.22.-" evidence="11"/>
<keyword evidence="5 11" id="KW-0645">Protease</keyword>
<dbReference type="Pfam" id="PF03416">
    <property type="entry name" value="Peptidase_C54"/>
    <property type="match status" value="1"/>
</dbReference>
<proteinExistence type="inferred from homology"/>
<accession>A0A6G1FYF2</accession>
<organism evidence="14">
    <name type="scientific">Eremomyces bilateralis CBS 781.70</name>
    <dbReference type="NCBI Taxonomy" id="1392243"/>
    <lineage>
        <taxon>Eukaryota</taxon>
        <taxon>Fungi</taxon>
        <taxon>Dikarya</taxon>
        <taxon>Ascomycota</taxon>
        <taxon>Pezizomycotina</taxon>
        <taxon>Dothideomycetes</taxon>
        <taxon>Dothideomycetes incertae sedis</taxon>
        <taxon>Eremomycetales</taxon>
        <taxon>Eremomycetaceae</taxon>
        <taxon>Eremomyces</taxon>
    </lineage>
</organism>
<evidence type="ECO:0000259" key="13">
    <source>
        <dbReference type="Pfam" id="PF03416"/>
    </source>
</evidence>
<dbReference type="SUPFAM" id="SSF54001">
    <property type="entry name" value="Cysteine proteinases"/>
    <property type="match status" value="1"/>
</dbReference>
<name>A0A6G1FYF2_9PEZI</name>
<dbReference type="GO" id="GO:0016485">
    <property type="term" value="P:protein processing"/>
    <property type="evidence" value="ECO:0007669"/>
    <property type="project" value="TreeGrafter"/>
</dbReference>
<dbReference type="PANTHER" id="PTHR22624:SF49">
    <property type="entry name" value="CYSTEINE PROTEASE"/>
    <property type="match status" value="1"/>
</dbReference>
<dbReference type="GO" id="GO:0000423">
    <property type="term" value="P:mitophagy"/>
    <property type="evidence" value="ECO:0007669"/>
    <property type="project" value="TreeGrafter"/>
</dbReference>
<dbReference type="InterPro" id="IPR038765">
    <property type="entry name" value="Papain-like_cys_pep_sf"/>
</dbReference>
<keyword evidence="6 11" id="KW-0378">Hydrolase</keyword>
<evidence type="ECO:0000256" key="9">
    <source>
        <dbReference type="ARBA" id="ARBA00023006"/>
    </source>
</evidence>
<sequence length="508" mass="55875">MSNVDIGRYSKRVLQYFWDPPPRNDDPSEAPIWVLGRQYEAIDPIDRSSIAREEAETRRQQEDGQRQQQNEQQNEPQDEPQTQKNQQRIQINTGPQSPSPSASSNPSPIDLFTSHHSKPPSMAASSTSMLEHPSATSSLEDLGRSHASSTDPPPSASNGNGPGSTNEDADADGGWPAAFLDDFESRVWMTYRSGFPCIERTAGAGAGAGLSLGVRLRQLGGQGGFTSDSGWGCMIRSGQSLFANALVMLRFGRDWRRGEREAEEKELLALFADDPNAPFSIHRFVDHGASACGKHPGEWFGPSATARCIQALANQHESLGLKVYITGDGPEVYEDDFMKIARTADGGFAPTLILICTRLGIDRVTPVYWEALKSALQMRQSIGIAGGRPSSSHYFLGLQSTSLFYLDPHTTRPFLPLPTPPTAYTPAEVSSCHTRRLRRIQIAEMDPSMLIGFLIRDEEDWRAWKESVGEEPGRRVMRVERGVGEREGAMGEVEVLSDEEGEEEGVVV</sequence>
<evidence type="ECO:0000313" key="16">
    <source>
        <dbReference type="RefSeq" id="XP_033532230.1"/>
    </source>
</evidence>
<dbReference type="InterPro" id="IPR046792">
    <property type="entry name" value="Peptidase_C54_cat"/>
</dbReference>
<dbReference type="GO" id="GO:0005634">
    <property type="term" value="C:nucleus"/>
    <property type="evidence" value="ECO:0007669"/>
    <property type="project" value="UniProtKB-SubCell"/>
</dbReference>
<comment type="subcellular location">
    <subcellularLocation>
        <location evidence="11">Nucleus</location>
    </subcellularLocation>
    <subcellularLocation>
        <location evidence="11">Cytoplasm</location>
    </subcellularLocation>
    <subcellularLocation>
        <location evidence="1">Preautophagosomal structure</location>
    </subcellularLocation>
</comment>
<keyword evidence="8" id="KW-0653">Protein transport</keyword>
<feature type="compositionally biased region" description="Basic and acidic residues" evidence="12">
    <location>
        <begin position="44"/>
        <end position="65"/>
    </location>
</feature>
<evidence type="ECO:0000313" key="15">
    <source>
        <dbReference type="Proteomes" id="UP000504638"/>
    </source>
</evidence>
<evidence type="ECO:0000256" key="1">
    <source>
        <dbReference type="ARBA" id="ARBA00004329"/>
    </source>
</evidence>
<keyword evidence="7" id="KW-0788">Thiol protease</keyword>
<evidence type="ECO:0000313" key="14">
    <source>
        <dbReference type="EMBL" id="KAF1810599.1"/>
    </source>
</evidence>
<evidence type="ECO:0000256" key="2">
    <source>
        <dbReference type="ARBA" id="ARBA00010958"/>
    </source>
</evidence>
<comment type="function">
    <text evidence="11">Required for selective autophagic degradation of the nucleus (nucleophagy) as well as for mitophagy which contributes to regulate mitochondrial quantity and quality by eliminating the mitochondria to a basal level to fulfill cellular energy requirements and preventing excess ROS production.</text>
</comment>
<dbReference type="Proteomes" id="UP000504638">
    <property type="component" value="Unplaced"/>
</dbReference>
<comment type="similarity">
    <text evidence="2 11">Belongs to the peptidase C54 family.</text>
</comment>
<reference evidence="14 16" key="1">
    <citation type="submission" date="2020-01" db="EMBL/GenBank/DDBJ databases">
        <authorList>
            <consortium name="DOE Joint Genome Institute"/>
            <person name="Haridas S."/>
            <person name="Albert R."/>
            <person name="Binder M."/>
            <person name="Bloem J."/>
            <person name="Labutti K."/>
            <person name="Salamov A."/>
            <person name="Andreopoulos B."/>
            <person name="Baker S.E."/>
            <person name="Barry K."/>
            <person name="Bills G."/>
            <person name="Bluhm B.H."/>
            <person name="Cannon C."/>
            <person name="Castanera R."/>
            <person name="Culley D.E."/>
            <person name="Daum C."/>
            <person name="Ezra D."/>
            <person name="Gonzalez J.B."/>
            <person name="Henrissat B."/>
            <person name="Kuo A."/>
            <person name="Liang C."/>
            <person name="Lipzen A."/>
            <person name="Lutzoni F."/>
            <person name="Magnuson J."/>
            <person name="Mondo S."/>
            <person name="Nolan M."/>
            <person name="Ohm R."/>
            <person name="Pangilinan J."/>
            <person name="Park H.-J."/>
            <person name="Ramirez L."/>
            <person name="Alfaro M."/>
            <person name="Sun H."/>
            <person name="Tritt A."/>
            <person name="Yoshinaga Y."/>
            <person name="Zwiers L.-H."/>
            <person name="Turgeon B.G."/>
            <person name="Goodwin S.B."/>
            <person name="Spatafora J.W."/>
            <person name="Crous P.W."/>
            <person name="Grigoriev I.V."/>
        </authorList>
    </citation>
    <scope>NUCLEOTIDE SEQUENCE</scope>
    <source>
        <strain evidence="14 16">CBS 781.70</strain>
    </source>
</reference>
<dbReference type="GO" id="GO:0034727">
    <property type="term" value="P:piecemeal microautophagy of the nucleus"/>
    <property type="evidence" value="ECO:0007669"/>
    <property type="project" value="TreeGrafter"/>
</dbReference>
<keyword evidence="15" id="KW-1185">Reference proteome</keyword>
<dbReference type="GO" id="GO:0000045">
    <property type="term" value="P:autophagosome assembly"/>
    <property type="evidence" value="ECO:0007669"/>
    <property type="project" value="TreeGrafter"/>
</dbReference>
<evidence type="ECO:0000256" key="7">
    <source>
        <dbReference type="ARBA" id="ARBA00022807"/>
    </source>
</evidence>
<gene>
    <name evidence="14 16" type="ORF">P152DRAFT_475431</name>
</gene>
<feature type="region of interest" description="Disordered" evidence="12">
    <location>
        <begin position="39"/>
        <end position="176"/>
    </location>
</feature>
<evidence type="ECO:0000256" key="11">
    <source>
        <dbReference type="RuleBase" id="RU363115"/>
    </source>
</evidence>
<dbReference type="GO" id="GO:0004197">
    <property type="term" value="F:cysteine-type endopeptidase activity"/>
    <property type="evidence" value="ECO:0007669"/>
    <property type="project" value="TreeGrafter"/>
</dbReference>
<feature type="compositionally biased region" description="Low complexity" evidence="12">
    <location>
        <begin position="95"/>
        <end position="108"/>
    </location>
</feature>
<keyword evidence="4 11" id="KW-0963">Cytoplasm</keyword>
<evidence type="ECO:0000256" key="12">
    <source>
        <dbReference type="SAM" id="MobiDB-lite"/>
    </source>
</evidence>
<dbReference type="GO" id="GO:0019786">
    <property type="term" value="F:protein-phosphatidylethanolamide deconjugating activity"/>
    <property type="evidence" value="ECO:0007669"/>
    <property type="project" value="InterPro"/>
</dbReference>
<protein>
    <recommendedName>
        <fullName evidence="11">Cysteine protease</fullName>
        <ecNumber evidence="11">3.4.22.-</ecNumber>
    </recommendedName>
</protein>
<evidence type="ECO:0000256" key="4">
    <source>
        <dbReference type="ARBA" id="ARBA00022490"/>
    </source>
</evidence>
<reference evidence="16" key="2">
    <citation type="submission" date="2020-04" db="EMBL/GenBank/DDBJ databases">
        <authorList>
            <consortium name="NCBI Genome Project"/>
        </authorList>
    </citation>
    <scope>NUCLEOTIDE SEQUENCE</scope>
    <source>
        <strain evidence="16">CBS 781.70</strain>
    </source>
</reference>
<dbReference type="InterPro" id="IPR005078">
    <property type="entry name" value="Peptidase_C54"/>
</dbReference>
<keyword evidence="11" id="KW-0539">Nucleus</keyword>
<feature type="compositionally biased region" description="Low complexity" evidence="12">
    <location>
        <begin position="156"/>
        <end position="166"/>
    </location>
</feature>
<evidence type="ECO:0000256" key="6">
    <source>
        <dbReference type="ARBA" id="ARBA00022801"/>
    </source>
</evidence>
<dbReference type="AlphaFoldDB" id="A0A6G1FYF2"/>